<gene>
    <name evidence="3" type="ORF">RHTO0S_29e00980g</name>
</gene>
<feature type="transmembrane region" description="Helical" evidence="2">
    <location>
        <begin position="175"/>
        <end position="197"/>
    </location>
</feature>
<sequence>MSTRPLLTPIDPSSMPARSPSPSSSSSSSSAGSGDDSAPATPSKDKMREWTFPRNGGVASTSSSSTGGARNEVDGIHGRSSSVAPSSAGGHASNGRIQSTSSAKGGEGAASLDLRHRSNASLAFAPSSSLSPPSTTLSLPRLLSSSPSSNSSPNRNPNLAKLVYSNIRRRSAHDLLFILIFGGAFLLFARALAGAGYDATREKSLAVGEGAEVKLPPGFLPHEQGEYLEEVHQRHGDSSHDVGEDLLRDSPEDVHLEEAHAHDADEVYAYPPSDPPADADEDEPLAAADDGPSSPSSSDDGERESEEDGPQIVRLSSTSSDEADDSLEENDLLDTEPHNDAAEDEDEDDSPAISREEAEREDPEALDEDAEVDIEPTFDPPSPSSLDSEPEEPEELTALEELLDSASLEAETGEPSLLELPLEEEEKRVRGLERAGRGREALRAGGGKKGGRGKARGGRRMERRVRR</sequence>
<keyword evidence="2" id="KW-0472">Membrane</keyword>
<feature type="compositionally biased region" description="Low complexity" evidence="1">
    <location>
        <begin position="404"/>
        <end position="420"/>
    </location>
</feature>
<evidence type="ECO:0000256" key="2">
    <source>
        <dbReference type="SAM" id="Phobius"/>
    </source>
</evidence>
<keyword evidence="2" id="KW-1133">Transmembrane helix</keyword>
<accession>A0A061BRJ1</accession>
<feature type="compositionally biased region" description="Acidic residues" evidence="1">
    <location>
        <begin position="321"/>
        <end position="334"/>
    </location>
</feature>
<reference evidence="3" key="1">
    <citation type="journal article" date="2014" name="Genome Announc.">
        <title>Draft genome sequence of Rhodosporidium toruloides CECT1137, an oleaginous yeast of biotechnological interest.</title>
        <authorList>
            <person name="Morin N."/>
            <person name="Calcas X."/>
            <person name="Devillers H."/>
            <person name="Durrens P."/>
            <person name="Sherman D.J."/>
            <person name="Nicaud J.-M."/>
            <person name="Neuveglise C."/>
        </authorList>
    </citation>
    <scope>NUCLEOTIDE SEQUENCE</scope>
    <source>
        <strain evidence="3">CECT1137</strain>
    </source>
</reference>
<proteinExistence type="predicted"/>
<feature type="region of interest" description="Disordered" evidence="1">
    <location>
        <begin position="1"/>
        <end position="110"/>
    </location>
</feature>
<evidence type="ECO:0000256" key="1">
    <source>
        <dbReference type="SAM" id="MobiDB-lite"/>
    </source>
</evidence>
<feature type="compositionally biased region" description="Basic residues" evidence="1">
    <location>
        <begin position="449"/>
        <end position="467"/>
    </location>
</feature>
<feature type="compositionally biased region" description="Low complexity" evidence="1">
    <location>
        <begin position="285"/>
        <end position="298"/>
    </location>
</feature>
<feature type="compositionally biased region" description="Low complexity" evidence="1">
    <location>
        <begin position="11"/>
        <end position="40"/>
    </location>
</feature>
<feature type="compositionally biased region" description="Acidic residues" evidence="1">
    <location>
        <begin position="299"/>
        <end position="309"/>
    </location>
</feature>
<feature type="region of interest" description="Disordered" evidence="1">
    <location>
        <begin position="260"/>
        <end position="467"/>
    </location>
</feature>
<dbReference type="AlphaFoldDB" id="A0A061BRJ1"/>
<dbReference type="OrthoDB" id="2537364at2759"/>
<feature type="compositionally biased region" description="Basic and acidic residues" evidence="1">
    <location>
        <begin position="425"/>
        <end position="442"/>
    </location>
</feature>
<feature type="compositionally biased region" description="Acidic residues" evidence="1">
    <location>
        <begin position="359"/>
        <end position="376"/>
    </location>
</feature>
<organism evidence="3">
    <name type="scientific">Rhodotorula toruloides</name>
    <name type="common">Yeast</name>
    <name type="synonym">Rhodosporidium toruloides</name>
    <dbReference type="NCBI Taxonomy" id="5286"/>
    <lineage>
        <taxon>Eukaryota</taxon>
        <taxon>Fungi</taxon>
        <taxon>Dikarya</taxon>
        <taxon>Basidiomycota</taxon>
        <taxon>Pucciniomycotina</taxon>
        <taxon>Microbotryomycetes</taxon>
        <taxon>Sporidiobolales</taxon>
        <taxon>Sporidiobolaceae</taxon>
        <taxon>Rhodotorula</taxon>
    </lineage>
</organism>
<feature type="compositionally biased region" description="Acidic residues" evidence="1">
    <location>
        <begin position="388"/>
        <end position="403"/>
    </location>
</feature>
<feature type="region of interest" description="Disordered" evidence="1">
    <location>
        <begin position="124"/>
        <end position="157"/>
    </location>
</feature>
<evidence type="ECO:0000313" key="3">
    <source>
        <dbReference type="EMBL" id="CDR49662.1"/>
    </source>
</evidence>
<dbReference type="EMBL" id="LK052964">
    <property type="protein sequence ID" value="CDR49662.1"/>
    <property type="molecule type" value="Genomic_DNA"/>
</dbReference>
<name>A0A061BRJ1_RHOTO</name>
<protein>
    <submittedName>
        <fullName evidence="3">RHTO0S29e00980g1_1</fullName>
    </submittedName>
</protein>
<feature type="compositionally biased region" description="Low complexity" evidence="1">
    <location>
        <begin position="59"/>
        <end position="69"/>
    </location>
</feature>
<keyword evidence="2" id="KW-0812">Transmembrane</keyword>